<sequence length="933" mass="99938">MSRSDRWYDLFISYNHGADSTTAEALQTDLQRFARPWWALRSLRVFRDQTDMAAGVELDDTAQAALSRSDWFLLLASPESANSRWVRHEVQWWLRNRDPSRLLVAWTSGTINWVGRDFAPSSTALPRDLYGVFTRERVLVDLSTTPIVDGRPRFDRQRLAMILAPVRERPMASLLDDDRKRARQRVASFTAMAVAVVLAATATGFIWHNRRTTLAAERIATEAQRLSAAAQAQLPTRLDLAGLLAVEAYRLRPGDPRIQSTLFQVISASRSLRRFLPTGAEVSAVAGSADGSVAVAGLRDGRLLAWDAAGNRIGATDTGDRQISQVVVANDGKTVVAVAGRDVVVWHPQGASQQRIRGSSAVGAVGLSASQRRVAVAWVVSDTNTVLTINDAATGKEIRRGPINGFTLRRLRFVDDDTVRACGGFRRVVTYGGTNLSQIAAYTPEMLFPWVSRLGQESYSAGCEFHGFSINGSVTVTATAATKSAETAHADTGVADELATAVSSDGKLVAVPSADGIHVAGIGEQGAAPYGLTASSELLSGVPGASALEFYGGSRRLISAFGTTVVLWDLEQPGRLAQTTAGFSFSWNRRQSMSAPDVAVSDNGRFAAISGEDKDVLVGSRTTLVDLTTGRAVDSTTALARPDWVSSNGHLVLGVDTEYDPALWRPGGAVTTAGAWERPAGSAFPFGAMQADSSERSLTVLGPRGQIEERRVDGTRIRVWRNGSNESSSYDAAAVAADRSSVAQVVDGRIQWTALRSPLSTITLTGPEPDSLWFTAGGDLAASRRDGSLIIYSRRTGQAVRTLPVGPAQYTIAGGRALDRGGRWFARVTTSGGVEIVDADSGYLLGGFPLPMRGEPGKHSPASAQRTTVVSRPGTSELLTLSADGYLTRWNLARQSWSAIVCRVAGRQLTSAEWTTVTGHDVPAEGLACPQGR</sequence>
<dbReference type="SUPFAM" id="SSF52200">
    <property type="entry name" value="Toll/Interleukin receptor TIR domain"/>
    <property type="match status" value="1"/>
</dbReference>
<dbReference type="GO" id="GO:0007165">
    <property type="term" value="P:signal transduction"/>
    <property type="evidence" value="ECO:0007669"/>
    <property type="project" value="InterPro"/>
</dbReference>
<proteinExistence type="predicted"/>
<dbReference type="InterPro" id="IPR000157">
    <property type="entry name" value="TIR_dom"/>
</dbReference>
<comment type="caution">
    <text evidence="3">The sequence shown here is derived from an EMBL/GenBank/DDBJ whole genome shotgun (WGS) entry which is preliminary data.</text>
</comment>
<dbReference type="AlphaFoldDB" id="A0A011AJT0"/>
<dbReference type="Pfam" id="PF13676">
    <property type="entry name" value="TIR_2"/>
    <property type="match status" value="1"/>
</dbReference>
<dbReference type="InterPro" id="IPR011044">
    <property type="entry name" value="Quino_amine_DH_bsu"/>
</dbReference>
<keyword evidence="1" id="KW-0472">Membrane</keyword>
<dbReference type="SUPFAM" id="SSF82171">
    <property type="entry name" value="DPP6 N-terminal domain-like"/>
    <property type="match status" value="1"/>
</dbReference>
<dbReference type="EMBL" id="JFBT01000001">
    <property type="protein sequence ID" value="EXG82241.1"/>
    <property type="molecule type" value="Genomic_DNA"/>
</dbReference>
<feature type="domain" description="TIR" evidence="2">
    <location>
        <begin position="11"/>
        <end position="98"/>
    </location>
</feature>
<dbReference type="Gene3D" id="3.40.50.10140">
    <property type="entry name" value="Toll/interleukin-1 receptor homology (TIR) domain"/>
    <property type="match status" value="1"/>
</dbReference>
<accession>A0A011AJT0</accession>
<dbReference type="Gene3D" id="2.130.10.10">
    <property type="entry name" value="YVTN repeat-like/Quinoprotein amine dehydrogenase"/>
    <property type="match status" value="2"/>
</dbReference>
<dbReference type="InterPro" id="IPR035897">
    <property type="entry name" value="Toll_tir_struct_dom_sf"/>
</dbReference>
<dbReference type="InterPro" id="IPR015943">
    <property type="entry name" value="WD40/YVTN_repeat-like_dom_sf"/>
</dbReference>
<organism evidence="3 4">
    <name type="scientific">Cryptosporangium arvum DSM 44712</name>
    <dbReference type="NCBI Taxonomy" id="927661"/>
    <lineage>
        <taxon>Bacteria</taxon>
        <taxon>Bacillati</taxon>
        <taxon>Actinomycetota</taxon>
        <taxon>Actinomycetes</taxon>
        <taxon>Cryptosporangiales</taxon>
        <taxon>Cryptosporangiaceae</taxon>
        <taxon>Cryptosporangium</taxon>
    </lineage>
</organism>
<dbReference type="RefSeq" id="WP_035851914.1">
    <property type="nucleotide sequence ID" value="NZ_KK073874.1"/>
</dbReference>
<dbReference type="SUPFAM" id="SSF50969">
    <property type="entry name" value="YVTN repeat-like/Quinoprotein amine dehydrogenase"/>
    <property type="match status" value="1"/>
</dbReference>
<keyword evidence="1" id="KW-1133">Transmembrane helix</keyword>
<evidence type="ECO:0000313" key="3">
    <source>
        <dbReference type="EMBL" id="EXG82241.1"/>
    </source>
</evidence>
<protein>
    <submittedName>
        <fullName evidence="3">TIR-like domain-containing protein (DUF1863)</fullName>
    </submittedName>
</protein>
<keyword evidence="4" id="KW-1185">Reference proteome</keyword>
<dbReference type="PATRIC" id="fig|927661.3.peg.3360"/>
<keyword evidence="1" id="KW-0812">Transmembrane</keyword>
<dbReference type="HOGENOM" id="CLU_313692_0_0_11"/>
<gene>
    <name evidence="3" type="ORF">CryarDRAFT_3402</name>
</gene>
<evidence type="ECO:0000313" key="4">
    <source>
        <dbReference type="Proteomes" id="UP000021053"/>
    </source>
</evidence>
<evidence type="ECO:0000256" key="1">
    <source>
        <dbReference type="SAM" id="Phobius"/>
    </source>
</evidence>
<evidence type="ECO:0000259" key="2">
    <source>
        <dbReference type="Pfam" id="PF13676"/>
    </source>
</evidence>
<reference evidence="3 4" key="1">
    <citation type="submission" date="2013-07" db="EMBL/GenBank/DDBJ databases">
        <authorList>
            <consortium name="DOE Joint Genome Institute"/>
            <person name="Eisen J."/>
            <person name="Huntemann M."/>
            <person name="Han J."/>
            <person name="Chen A."/>
            <person name="Kyrpides N."/>
            <person name="Mavromatis K."/>
            <person name="Markowitz V."/>
            <person name="Palaniappan K."/>
            <person name="Ivanova N."/>
            <person name="Schaumberg A."/>
            <person name="Pati A."/>
            <person name="Liolios K."/>
            <person name="Nordberg H.P."/>
            <person name="Cantor M.N."/>
            <person name="Hua S.X."/>
            <person name="Woyke T."/>
        </authorList>
    </citation>
    <scope>NUCLEOTIDE SEQUENCE [LARGE SCALE GENOMIC DNA]</scope>
    <source>
        <strain evidence="3 4">DSM 44712</strain>
    </source>
</reference>
<dbReference type="Proteomes" id="UP000021053">
    <property type="component" value="Unassembled WGS sequence"/>
</dbReference>
<name>A0A011AJT0_9ACTN</name>
<feature type="transmembrane region" description="Helical" evidence="1">
    <location>
        <begin position="186"/>
        <end position="207"/>
    </location>
</feature>
<dbReference type="OrthoDB" id="134501at2"/>